<keyword evidence="1" id="KW-0732">Signal</keyword>
<reference evidence="2 3" key="1">
    <citation type="submission" date="2018-02" db="EMBL/GenBank/DDBJ databases">
        <title>Genome sequence of the basidiomycete white-rot fungus Phlebia centrifuga.</title>
        <authorList>
            <person name="Granchi Z."/>
            <person name="Peng M."/>
            <person name="de Vries R.P."/>
            <person name="Hilden K."/>
            <person name="Makela M.R."/>
            <person name="Grigoriev I."/>
            <person name="Riley R."/>
        </authorList>
    </citation>
    <scope>NUCLEOTIDE SEQUENCE [LARGE SCALE GENOMIC DNA]</scope>
    <source>
        <strain evidence="2 3">FBCC195</strain>
    </source>
</reference>
<proteinExistence type="predicted"/>
<sequence>MSMGTMLLENLSCILLLVVNCHVTLANLLWRSSRADNLEPRITDPGVFHDKATREQHQTSPLDLPAPFLTYDIKISPSLHHNAATGSHVLTGSIHTPLKNDTSSSLYQICPSDRPQPGILFDNYGPYNLKPLLGIKVHLQRVGTVPPEDPKDYARSVRGNWKCREGGILNCLFEEPELWNVMHNYSSSSGTTGMKAWDLLFSPLKKNKSDEGLIPCMAHSSPEKLAVSIPPAPSYTTKRYASETVRRFSQNAELSYANLPSMLAKNALLNFGPPKGSWSQENANPLNGGSTPCRPFKDLVDDDDVWNTMGQWKGTGRFQMNGD</sequence>
<protein>
    <submittedName>
        <fullName evidence="2">Uncharacterized protein</fullName>
    </submittedName>
</protein>
<evidence type="ECO:0000256" key="1">
    <source>
        <dbReference type="SAM" id="SignalP"/>
    </source>
</evidence>
<dbReference type="EMBL" id="MLYV02000733">
    <property type="protein sequence ID" value="PSR78622.1"/>
    <property type="molecule type" value="Genomic_DNA"/>
</dbReference>
<dbReference type="STRING" id="98765.A0A2R6NWY8"/>
<organism evidence="2 3">
    <name type="scientific">Hermanssonia centrifuga</name>
    <dbReference type="NCBI Taxonomy" id="98765"/>
    <lineage>
        <taxon>Eukaryota</taxon>
        <taxon>Fungi</taxon>
        <taxon>Dikarya</taxon>
        <taxon>Basidiomycota</taxon>
        <taxon>Agaricomycotina</taxon>
        <taxon>Agaricomycetes</taxon>
        <taxon>Polyporales</taxon>
        <taxon>Meruliaceae</taxon>
        <taxon>Hermanssonia</taxon>
    </lineage>
</organism>
<comment type="caution">
    <text evidence="2">The sequence shown here is derived from an EMBL/GenBank/DDBJ whole genome shotgun (WGS) entry which is preliminary data.</text>
</comment>
<accession>A0A2R6NWY8</accession>
<gene>
    <name evidence="2" type="ORF">PHLCEN_2v7369</name>
</gene>
<feature type="chain" id="PRO_5015338001" evidence="1">
    <location>
        <begin position="27"/>
        <end position="323"/>
    </location>
</feature>
<evidence type="ECO:0000313" key="2">
    <source>
        <dbReference type="EMBL" id="PSR78622.1"/>
    </source>
</evidence>
<dbReference type="AlphaFoldDB" id="A0A2R6NWY8"/>
<dbReference type="OrthoDB" id="341421at2759"/>
<dbReference type="Proteomes" id="UP000186601">
    <property type="component" value="Unassembled WGS sequence"/>
</dbReference>
<keyword evidence="3" id="KW-1185">Reference proteome</keyword>
<name>A0A2R6NWY8_9APHY</name>
<feature type="signal peptide" evidence="1">
    <location>
        <begin position="1"/>
        <end position="26"/>
    </location>
</feature>
<evidence type="ECO:0000313" key="3">
    <source>
        <dbReference type="Proteomes" id="UP000186601"/>
    </source>
</evidence>